<gene>
    <name evidence="1" type="ORF">Lpp41_12497</name>
</gene>
<comment type="caution">
    <text evidence="1">The sequence shown here is derived from an EMBL/GenBank/DDBJ whole genome shotgun (WGS) entry which is preliminary data.</text>
</comment>
<dbReference type="EMBL" id="ANKE01000602">
    <property type="protein sequence ID" value="EPC71114.1"/>
    <property type="molecule type" value="Genomic_DNA"/>
</dbReference>
<evidence type="ECO:0000313" key="1">
    <source>
        <dbReference type="EMBL" id="EPC71114.1"/>
    </source>
</evidence>
<organism evidence="1 2">
    <name type="scientific">Lacticaseibacillus paracasei subsp. paracasei Lpp41</name>
    <dbReference type="NCBI Taxonomy" id="1256208"/>
    <lineage>
        <taxon>Bacteria</taxon>
        <taxon>Bacillati</taxon>
        <taxon>Bacillota</taxon>
        <taxon>Bacilli</taxon>
        <taxon>Lactobacillales</taxon>
        <taxon>Lactobacillaceae</taxon>
        <taxon>Lacticaseibacillus</taxon>
    </lineage>
</organism>
<evidence type="ECO:0000313" key="2">
    <source>
        <dbReference type="Proteomes" id="UP000014244"/>
    </source>
</evidence>
<reference evidence="1 2" key="1">
    <citation type="journal article" date="2013" name="PLoS ONE">
        <title>Lactobacillus paracasei comparative genomics: towards species pan-genome definition and exploitation of diversity.</title>
        <authorList>
            <person name="Smokvina T."/>
            <person name="Wels M."/>
            <person name="Polka J."/>
            <person name="Chervaux C."/>
            <person name="Brisse S."/>
            <person name="Boekhorst J."/>
            <person name="van Hylckama Vlieg J.E."/>
            <person name="Siezen R.J."/>
        </authorList>
    </citation>
    <scope>NUCLEOTIDE SEQUENCE [LARGE SCALE GENOMIC DNA]</scope>
    <source>
        <strain evidence="1 2">Lpp41</strain>
    </source>
</reference>
<protein>
    <submittedName>
        <fullName evidence="1">Uncharacterized protein</fullName>
    </submittedName>
</protein>
<dbReference type="AlphaFoldDB" id="A0A829H563"/>
<sequence>MIKKYVVEVIPSWYLAPIDKSYMWDDFYTSDLLGETMISEIEMTQDMTKAQFFDGKNDPFLEAILPSFPEVKVKPVSLRLLNG</sequence>
<proteinExistence type="predicted"/>
<dbReference type="Proteomes" id="UP000014244">
    <property type="component" value="Unassembled WGS sequence"/>
</dbReference>
<accession>A0A829H563</accession>
<name>A0A829H563_LACPA</name>